<proteinExistence type="predicted"/>
<gene>
    <name evidence="2" type="ORF">A0H81_13797</name>
</gene>
<name>A0A1C7LPP6_GRIFR</name>
<feature type="region of interest" description="Disordered" evidence="1">
    <location>
        <begin position="79"/>
        <end position="111"/>
    </location>
</feature>
<organism evidence="2 3">
    <name type="scientific">Grifola frondosa</name>
    <name type="common">Maitake</name>
    <name type="synonym">Polyporus frondosus</name>
    <dbReference type="NCBI Taxonomy" id="5627"/>
    <lineage>
        <taxon>Eukaryota</taxon>
        <taxon>Fungi</taxon>
        <taxon>Dikarya</taxon>
        <taxon>Basidiomycota</taxon>
        <taxon>Agaricomycotina</taxon>
        <taxon>Agaricomycetes</taxon>
        <taxon>Polyporales</taxon>
        <taxon>Grifolaceae</taxon>
        <taxon>Grifola</taxon>
    </lineage>
</organism>
<evidence type="ECO:0000313" key="3">
    <source>
        <dbReference type="Proteomes" id="UP000092993"/>
    </source>
</evidence>
<dbReference type="AlphaFoldDB" id="A0A1C7LPP6"/>
<feature type="region of interest" description="Disordered" evidence="1">
    <location>
        <begin position="124"/>
        <end position="155"/>
    </location>
</feature>
<evidence type="ECO:0000313" key="2">
    <source>
        <dbReference type="EMBL" id="OBZ66186.1"/>
    </source>
</evidence>
<dbReference type="Proteomes" id="UP000092993">
    <property type="component" value="Unassembled WGS sequence"/>
</dbReference>
<feature type="compositionally biased region" description="Polar residues" evidence="1">
    <location>
        <begin position="98"/>
        <end position="111"/>
    </location>
</feature>
<comment type="caution">
    <text evidence="2">The sequence shown here is derived from an EMBL/GenBank/DDBJ whole genome shotgun (WGS) entry which is preliminary data.</text>
</comment>
<protein>
    <submittedName>
        <fullName evidence="2">Uncharacterized protein</fullName>
    </submittedName>
</protein>
<dbReference type="OrthoDB" id="3171385at2759"/>
<keyword evidence="3" id="KW-1185">Reference proteome</keyword>
<reference evidence="2 3" key="1">
    <citation type="submission" date="2016-03" db="EMBL/GenBank/DDBJ databases">
        <title>Whole genome sequencing of Grifola frondosa 9006-11.</title>
        <authorList>
            <person name="Min B."/>
            <person name="Park H."/>
            <person name="Kim J.-G."/>
            <person name="Cho H."/>
            <person name="Oh Y.-L."/>
            <person name="Kong W.-S."/>
            <person name="Choi I.-G."/>
        </authorList>
    </citation>
    <scope>NUCLEOTIDE SEQUENCE [LARGE SCALE GENOMIC DNA]</scope>
    <source>
        <strain evidence="2 3">9006-11</strain>
    </source>
</reference>
<evidence type="ECO:0000256" key="1">
    <source>
        <dbReference type="SAM" id="MobiDB-lite"/>
    </source>
</evidence>
<dbReference type="STRING" id="5627.A0A1C7LPP6"/>
<sequence>MSTTTVNPALCDFCHQKPKFGGYRFCGKTCAAQANNLCTQCHQKPKFANYDYCGKSCAALAAQAQKRPLGAGTMNVPHHGQPTPGAAKGSNYGRRQQHCSGSIHPSATSRSSISAPACPIWPSASGASRPRHAHSAPRPANAYGTAPSPPSEPATCLIPDCDQPAHVDANGIQTSDYCSRRDASSEAVDKNLAQPCIMCLEMPQSRVDHFCGRACREEALSKPE</sequence>
<accession>A0A1C7LPP6</accession>
<dbReference type="EMBL" id="LUGG01000032">
    <property type="protein sequence ID" value="OBZ66186.1"/>
    <property type="molecule type" value="Genomic_DNA"/>
</dbReference>